<evidence type="ECO:0000256" key="2">
    <source>
        <dbReference type="HAMAP-Rule" id="MF_00055"/>
    </source>
</evidence>
<reference evidence="3 4" key="1">
    <citation type="submission" date="2024-04" db="EMBL/GenBank/DDBJ databases">
        <authorList>
            <person name="Cremers G."/>
        </authorList>
    </citation>
    <scope>NUCLEOTIDE SEQUENCE [LARGE SCALE GENOMIC DNA]</scope>
    <source>
        <strain evidence="3">MeCH1-AG</strain>
    </source>
</reference>
<protein>
    <recommendedName>
        <fullName evidence="2">MEMO1 family protein MECH1_V1_2760</fullName>
    </recommendedName>
</protein>
<accession>A0ABM9NLL0</accession>
<dbReference type="Proteomes" id="UP001497493">
    <property type="component" value="Chromosome"/>
</dbReference>
<dbReference type="NCBIfam" id="TIGR04336">
    <property type="entry name" value="AmmeMemoSam_B"/>
    <property type="match status" value="1"/>
</dbReference>
<dbReference type="Pfam" id="PF01875">
    <property type="entry name" value="Memo"/>
    <property type="match status" value="1"/>
</dbReference>
<dbReference type="EMBL" id="OZ026884">
    <property type="protein sequence ID" value="CAL1241536.1"/>
    <property type="molecule type" value="Genomic_DNA"/>
</dbReference>
<dbReference type="PANTHER" id="PTHR11060">
    <property type="entry name" value="PROTEIN MEMO1"/>
    <property type="match status" value="1"/>
</dbReference>
<comment type="similarity">
    <text evidence="1 2">Belongs to the MEMO1 family.</text>
</comment>
<evidence type="ECO:0000313" key="4">
    <source>
        <dbReference type="Proteomes" id="UP001497493"/>
    </source>
</evidence>
<proteinExistence type="inferred from homology"/>
<organism evidence="3 4">
    <name type="scientific">Candidatus Methylocalor cossyra</name>
    <dbReference type="NCBI Taxonomy" id="3108543"/>
    <lineage>
        <taxon>Bacteria</taxon>
        <taxon>Pseudomonadati</taxon>
        <taxon>Pseudomonadota</taxon>
        <taxon>Gammaproteobacteria</taxon>
        <taxon>Methylococcales</taxon>
        <taxon>Methylococcaceae</taxon>
        <taxon>Candidatus Methylocalor</taxon>
    </lineage>
</organism>
<name>A0ABM9NLL0_9GAMM</name>
<evidence type="ECO:0000313" key="3">
    <source>
        <dbReference type="EMBL" id="CAL1241536.1"/>
    </source>
</evidence>
<gene>
    <name evidence="3" type="ORF">MECH1_V1_2760</name>
</gene>
<keyword evidence="4" id="KW-1185">Reference proteome</keyword>
<dbReference type="PANTHER" id="PTHR11060:SF0">
    <property type="entry name" value="PROTEIN MEMO1"/>
    <property type="match status" value="1"/>
</dbReference>
<dbReference type="CDD" id="cd07361">
    <property type="entry name" value="MEMO_like"/>
    <property type="match status" value="1"/>
</dbReference>
<dbReference type="InterPro" id="IPR002737">
    <property type="entry name" value="MEMO1_fam"/>
</dbReference>
<dbReference type="RefSeq" id="WP_348758045.1">
    <property type="nucleotide sequence ID" value="NZ_OZ026884.1"/>
</dbReference>
<dbReference type="Gene3D" id="3.40.830.10">
    <property type="entry name" value="LigB-like"/>
    <property type="match status" value="1"/>
</dbReference>
<sequence length="273" mass="28943">MLINRSCERGFTMSHVRHPAVAGLFYPRDGDELKGQVQGFLSRAADGGGIPRAVIAPHAGYVYSGPVAASAYAPLRGAAGAIGRVILMGPSHRLGFRGIATTGAAHYATPLGPVPIDHGALEKIRELPWVGWLEPAHAQEHSLEVQLPFLQTVLGEFQLVPLVAGEASPEQVGEVLARLGDAPGTLIVVSSDLSHYHDYATAQRLDRATSAAIENLCPEGIDHRSACGSVPVNGLLHLARRWGWSARTLDLRNSGDTAGGKDRVVGYGAYAFH</sequence>
<evidence type="ECO:0000256" key="1">
    <source>
        <dbReference type="ARBA" id="ARBA00006315"/>
    </source>
</evidence>
<dbReference type="HAMAP" id="MF_00055">
    <property type="entry name" value="MEMO1"/>
    <property type="match status" value="1"/>
</dbReference>